<dbReference type="OrthoDB" id="9775557at2"/>
<dbReference type="InterPro" id="IPR000073">
    <property type="entry name" value="AB_hydrolase_1"/>
</dbReference>
<dbReference type="EMBL" id="ACJM01000018">
    <property type="protein sequence ID" value="EEG76384.1"/>
    <property type="molecule type" value="Genomic_DNA"/>
</dbReference>
<dbReference type="PRINTS" id="PR00412">
    <property type="entry name" value="EPOXHYDRLASE"/>
</dbReference>
<dbReference type="STRING" id="555088.DealDRAFT_2729"/>
<gene>
    <name evidence="3" type="ORF">DealDRAFT_2729</name>
</gene>
<dbReference type="PRINTS" id="PR00111">
    <property type="entry name" value="ABHYDROLASE"/>
</dbReference>
<organism evidence="3 4">
    <name type="scientific">Dethiobacter alkaliphilus AHT 1</name>
    <dbReference type="NCBI Taxonomy" id="555088"/>
    <lineage>
        <taxon>Bacteria</taxon>
        <taxon>Bacillati</taxon>
        <taxon>Bacillota</taxon>
        <taxon>Dethiobacteria</taxon>
        <taxon>Dethiobacterales</taxon>
        <taxon>Dethiobacteraceae</taxon>
        <taxon>Dethiobacter</taxon>
    </lineage>
</organism>
<dbReference type="InterPro" id="IPR000639">
    <property type="entry name" value="Epox_hydrolase-like"/>
</dbReference>
<dbReference type="AlphaFoldDB" id="C0GJS6"/>
<evidence type="ECO:0000313" key="3">
    <source>
        <dbReference type="EMBL" id="EEG76384.1"/>
    </source>
</evidence>
<dbReference type="PANTHER" id="PTHR43798">
    <property type="entry name" value="MONOACYLGLYCEROL LIPASE"/>
    <property type="match status" value="1"/>
</dbReference>
<keyword evidence="4" id="KW-1185">Reference proteome</keyword>
<evidence type="ECO:0000256" key="1">
    <source>
        <dbReference type="ARBA" id="ARBA00022801"/>
    </source>
</evidence>
<dbReference type="GO" id="GO:0016020">
    <property type="term" value="C:membrane"/>
    <property type="evidence" value="ECO:0007669"/>
    <property type="project" value="TreeGrafter"/>
</dbReference>
<dbReference type="PANTHER" id="PTHR43798:SF31">
    <property type="entry name" value="AB HYDROLASE SUPERFAMILY PROTEIN YCLE"/>
    <property type="match status" value="1"/>
</dbReference>
<keyword evidence="1 3" id="KW-0378">Hydrolase</keyword>
<dbReference type="eggNOG" id="COG2267">
    <property type="taxonomic scope" value="Bacteria"/>
</dbReference>
<proteinExistence type="predicted"/>
<dbReference type="InterPro" id="IPR029058">
    <property type="entry name" value="AB_hydrolase_fold"/>
</dbReference>
<sequence length="250" mass="27203">MTQLVVEGVSAHFAVRGSGDKTLFLIHGAGGNSLHWMETEPPPGWRLVAPDLPGHGKSEGSAMKDITDYARWVGAAIKEFGGCDLLAGHSMGGAITMTVALQQPELLRGIILVGTGAKLGVSDIILDLCRGGAVAKVEDLLAKVAYGPVPGWEQIKEWYSIFGSATPQAYLRDFSACNHFDIRTKLKEIRLPTLIVCGKADRLTPFKYSEYLAEHLEDARLEGIPDAGHMVMLEQPEHFNRILADFCAQY</sequence>
<name>C0GJS6_DETAL</name>
<dbReference type="InterPro" id="IPR050266">
    <property type="entry name" value="AB_hydrolase_sf"/>
</dbReference>
<evidence type="ECO:0000313" key="4">
    <source>
        <dbReference type="Proteomes" id="UP000006443"/>
    </source>
</evidence>
<reference evidence="3 4" key="1">
    <citation type="submission" date="2009-02" db="EMBL/GenBank/DDBJ databases">
        <title>Sequencing of the draft genome and assembly of Dethiobacter alkaliphilus AHT 1.</title>
        <authorList>
            <consortium name="US DOE Joint Genome Institute (JGI-PGF)"/>
            <person name="Lucas S."/>
            <person name="Copeland A."/>
            <person name="Lapidus A."/>
            <person name="Glavina del Rio T."/>
            <person name="Dalin E."/>
            <person name="Tice H."/>
            <person name="Bruce D."/>
            <person name="Goodwin L."/>
            <person name="Pitluck S."/>
            <person name="Larimer F."/>
            <person name="Land M.L."/>
            <person name="Hauser L."/>
            <person name="Muyzer G."/>
        </authorList>
    </citation>
    <scope>NUCLEOTIDE SEQUENCE [LARGE SCALE GENOMIC DNA]</scope>
    <source>
        <strain evidence="3 4">AHT 1</strain>
    </source>
</reference>
<dbReference type="Pfam" id="PF12697">
    <property type="entry name" value="Abhydrolase_6"/>
    <property type="match status" value="1"/>
</dbReference>
<feature type="domain" description="AB hydrolase-1" evidence="2">
    <location>
        <begin position="23"/>
        <end position="237"/>
    </location>
</feature>
<dbReference type="GO" id="GO:0016787">
    <property type="term" value="F:hydrolase activity"/>
    <property type="evidence" value="ECO:0007669"/>
    <property type="project" value="UniProtKB-KW"/>
</dbReference>
<dbReference type="RefSeq" id="WP_008518422.1">
    <property type="nucleotide sequence ID" value="NZ_ACJM01000018.1"/>
</dbReference>
<dbReference type="Gene3D" id="3.40.50.1820">
    <property type="entry name" value="alpha/beta hydrolase"/>
    <property type="match status" value="1"/>
</dbReference>
<dbReference type="SUPFAM" id="SSF53474">
    <property type="entry name" value="alpha/beta-Hydrolases"/>
    <property type="match status" value="1"/>
</dbReference>
<dbReference type="Proteomes" id="UP000006443">
    <property type="component" value="Unassembled WGS sequence"/>
</dbReference>
<accession>C0GJS6</accession>
<comment type="caution">
    <text evidence="3">The sequence shown here is derived from an EMBL/GenBank/DDBJ whole genome shotgun (WGS) entry which is preliminary data.</text>
</comment>
<evidence type="ECO:0000259" key="2">
    <source>
        <dbReference type="Pfam" id="PF12697"/>
    </source>
</evidence>
<protein>
    <submittedName>
        <fullName evidence="3">Alpha/beta hydrolase fold protein</fullName>
    </submittedName>
</protein>